<reference evidence="7" key="1">
    <citation type="journal article" date="2019" name="Int. J. Syst. Evol. Microbiol.">
        <title>The Global Catalogue of Microorganisms (GCM) 10K type strain sequencing project: providing services to taxonomists for standard genome sequencing and annotation.</title>
        <authorList>
            <consortium name="The Broad Institute Genomics Platform"/>
            <consortium name="The Broad Institute Genome Sequencing Center for Infectious Disease"/>
            <person name="Wu L."/>
            <person name="Ma J."/>
        </authorList>
    </citation>
    <scope>NUCLEOTIDE SEQUENCE [LARGE SCALE GENOMIC DNA]</scope>
    <source>
        <strain evidence="7">KACC 14058</strain>
    </source>
</reference>
<dbReference type="PANTHER" id="PTHR32089">
    <property type="entry name" value="METHYL-ACCEPTING CHEMOTAXIS PROTEIN MCPB"/>
    <property type="match status" value="1"/>
</dbReference>
<dbReference type="PANTHER" id="PTHR32089:SF112">
    <property type="entry name" value="LYSOZYME-LIKE PROTEIN-RELATED"/>
    <property type="match status" value="1"/>
</dbReference>
<feature type="transmembrane region" description="Helical" evidence="4">
    <location>
        <begin position="114"/>
        <end position="131"/>
    </location>
</feature>
<keyword evidence="4" id="KW-0812">Transmembrane</keyword>
<feature type="domain" description="Methyl-accepting transducer" evidence="5">
    <location>
        <begin position="210"/>
        <end position="460"/>
    </location>
</feature>
<dbReference type="Gene3D" id="1.10.287.950">
    <property type="entry name" value="Methyl-accepting chemotaxis protein"/>
    <property type="match status" value="1"/>
</dbReference>
<dbReference type="PROSITE" id="PS50111">
    <property type="entry name" value="CHEMOTAXIS_TRANSDUC_2"/>
    <property type="match status" value="1"/>
</dbReference>
<dbReference type="SMART" id="SM00283">
    <property type="entry name" value="MA"/>
    <property type="match status" value="1"/>
</dbReference>
<evidence type="ECO:0000313" key="6">
    <source>
        <dbReference type="EMBL" id="MFC4386750.1"/>
    </source>
</evidence>
<sequence length="499" mass="55403">MELVQEMKQKDLVKKNTLMYIIMTITLLTGLVLAFITNKMIVAMYYGTELLLITAIYFILQKLLKKHGVLPYLLVALFYLSNIVFIFTQGASAAIFLIVIFLSLFSAIQMNKKLFFFGFVIGFIVIFSNYFQMDSSNEIMNQLFQNAILIYLLTAIIFHFVIGIADKQLKQVEQLLLDANEESLRKQNQSAQIENSVKAILEKVATINEQLQENVERQNDLNHSIFEISQASQAQAEQIADISSATNETRKNVDTVQQQSKKLYDDSSNAIHLVTSGKEKMDTLNQNNLEMESTIGQLSRTFAELTEKIKETNQFADTIKEITEQTNLLALNASIEAARAGEAGKGFAVVADEIRKLADLTGETTEKITNNLVSLNKANDSAVAQMDQSMQNFVVSMDMTEQITGYFNELTSTVSTLNGALQNFTVLAEAVQVQSNGVESSTNELAAIIEEASASLQEMSATITSLTDKNTGLAELLDEAVKDTKKLNEIANTKAETSV</sequence>
<dbReference type="RefSeq" id="WP_390195659.1">
    <property type="nucleotide sequence ID" value="NZ_JBHSDV010000001.1"/>
</dbReference>
<evidence type="ECO:0000256" key="1">
    <source>
        <dbReference type="ARBA" id="ARBA00023224"/>
    </source>
</evidence>
<keyword evidence="7" id="KW-1185">Reference proteome</keyword>
<keyword evidence="4" id="KW-1133">Transmembrane helix</keyword>
<evidence type="ECO:0000256" key="3">
    <source>
        <dbReference type="SAM" id="Coils"/>
    </source>
</evidence>
<comment type="caution">
    <text evidence="6">The sequence shown here is derived from an EMBL/GenBank/DDBJ whole genome shotgun (WGS) entry which is preliminary data.</text>
</comment>
<dbReference type="Proteomes" id="UP001595880">
    <property type="component" value="Unassembled WGS sequence"/>
</dbReference>
<keyword evidence="4" id="KW-0472">Membrane</keyword>
<dbReference type="InterPro" id="IPR004089">
    <property type="entry name" value="MCPsignal_dom"/>
</dbReference>
<proteinExistence type="predicted"/>
<protein>
    <submittedName>
        <fullName evidence="6">Methyl-accepting chemotaxis protein</fullName>
    </submittedName>
</protein>
<feature type="transmembrane region" description="Helical" evidence="4">
    <location>
        <begin position="17"/>
        <end position="36"/>
    </location>
</feature>
<evidence type="ECO:0000313" key="7">
    <source>
        <dbReference type="Proteomes" id="UP001595880"/>
    </source>
</evidence>
<keyword evidence="1 2" id="KW-0807">Transducer</keyword>
<feature type="transmembrane region" description="Helical" evidence="4">
    <location>
        <begin position="42"/>
        <end position="60"/>
    </location>
</feature>
<dbReference type="EMBL" id="JBHSDV010000001">
    <property type="protein sequence ID" value="MFC4386750.1"/>
    <property type="molecule type" value="Genomic_DNA"/>
</dbReference>
<feature type="transmembrane region" description="Helical" evidence="4">
    <location>
        <begin position="72"/>
        <end position="102"/>
    </location>
</feature>
<feature type="transmembrane region" description="Helical" evidence="4">
    <location>
        <begin position="143"/>
        <end position="165"/>
    </location>
</feature>
<name>A0ABV8VT87_9BACI</name>
<evidence type="ECO:0000256" key="2">
    <source>
        <dbReference type="PROSITE-ProRule" id="PRU00284"/>
    </source>
</evidence>
<dbReference type="Pfam" id="PF00015">
    <property type="entry name" value="MCPsignal"/>
    <property type="match status" value="1"/>
</dbReference>
<accession>A0ABV8VT87</accession>
<gene>
    <name evidence="6" type="ORF">ACFOZ1_02895</name>
</gene>
<organism evidence="6 7">
    <name type="scientific">Gracilibacillus marinus</name>
    <dbReference type="NCBI Taxonomy" id="630535"/>
    <lineage>
        <taxon>Bacteria</taxon>
        <taxon>Bacillati</taxon>
        <taxon>Bacillota</taxon>
        <taxon>Bacilli</taxon>
        <taxon>Bacillales</taxon>
        <taxon>Bacillaceae</taxon>
        <taxon>Gracilibacillus</taxon>
    </lineage>
</organism>
<evidence type="ECO:0000256" key="4">
    <source>
        <dbReference type="SAM" id="Phobius"/>
    </source>
</evidence>
<keyword evidence="3" id="KW-0175">Coiled coil</keyword>
<evidence type="ECO:0000259" key="5">
    <source>
        <dbReference type="PROSITE" id="PS50111"/>
    </source>
</evidence>
<feature type="coiled-coil region" evidence="3">
    <location>
        <begin position="162"/>
        <end position="221"/>
    </location>
</feature>
<dbReference type="SUPFAM" id="SSF58104">
    <property type="entry name" value="Methyl-accepting chemotaxis protein (MCP) signaling domain"/>
    <property type="match status" value="1"/>
</dbReference>